<evidence type="ECO:0000256" key="1">
    <source>
        <dbReference type="SAM" id="MobiDB-lite"/>
    </source>
</evidence>
<accession>A0A7S2NML6</accession>
<reference evidence="3" key="1">
    <citation type="submission" date="2021-01" db="EMBL/GenBank/DDBJ databases">
        <authorList>
            <person name="Corre E."/>
            <person name="Pelletier E."/>
            <person name="Niang G."/>
            <person name="Scheremetjew M."/>
            <person name="Finn R."/>
            <person name="Kale V."/>
            <person name="Holt S."/>
            <person name="Cochrane G."/>
            <person name="Meng A."/>
            <person name="Brown T."/>
            <person name="Cohen L."/>
        </authorList>
    </citation>
    <scope>NUCLEOTIDE SEQUENCE</scope>
    <source>
        <strain evidence="3">UTEX LB 985</strain>
    </source>
</reference>
<evidence type="ECO:0000313" key="3">
    <source>
        <dbReference type="EMBL" id="CAD9549842.1"/>
    </source>
</evidence>
<dbReference type="AlphaFoldDB" id="A0A7S2NML6"/>
<feature type="transmembrane region" description="Helical" evidence="2">
    <location>
        <begin position="170"/>
        <end position="194"/>
    </location>
</feature>
<dbReference type="EMBL" id="HBGU01082488">
    <property type="protein sequence ID" value="CAD9549842.1"/>
    <property type="molecule type" value="Transcribed_RNA"/>
</dbReference>
<organism evidence="3">
    <name type="scientific">Haptolina brevifila</name>
    <dbReference type="NCBI Taxonomy" id="156173"/>
    <lineage>
        <taxon>Eukaryota</taxon>
        <taxon>Haptista</taxon>
        <taxon>Haptophyta</taxon>
        <taxon>Prymnesiophyceae</taxon>
        <taxon>Prymnesiales</taxon>
        <taxon>Prymnesiaceae</taxon>
        <taxon>Haptolina</taxon>
    </lineage>
</organism>
<keyword evidence="2" id="KW-1133">Transmembrane helix</keyword>
<keyword evidence="2" id="KW-0812">Transmembrane</keyword>
<feature type="compositionally biased region" description="Basic and acidic residues" evidence="1">
    <location>
        <begin position="60"/>
        <end position="79"/>
    </location>
</feature>
<keyword evidence="2" id="KW-0472">Membrane</keyword>
<name>A0A7S2NML6_9EUKA</name>
<feature type="region of interest" description="Disordered" evidence="1">
    <location>
        <begin position="47"/>
        <end position="85"/>
    </location>
</feature>
<proteinExistence type="predicted"/>
<gene>
    <name evidence="3" type="ORF">CBRE1094_LOCUS45020</name>
</gene>
<sequence length="203" mass="20669">MGCTLLVRVHEAAKFYVRGEVLEVLHRPTRPEVAALVCAQHQEAQARRAEARERKQRSKAAPEERSQEESRQEESRQEESGGGGGGGCNDCGGGCNDCGDAGGGCSSGDCGGTGNCTDGGASGDEGERIAEAPDDSNVSGAAGSEAQAIGSEAAAIEMACSTEVSHTKQAVWHVDGLLMVAIGCVAVVALGLAVRRAGGGRRA</sequence>
<evidence type="ECO:0000256" key="2">
    <source>
        <dbReference type="SAM" id="Phobius"/>
    </source>
</evidence>
<protein>
    <submittedName>
        <fullName evidence="3">Uncharacterized protein</fullName>
    </submittedName>
</protein>
<feature type="region of interest" description="Disordered" evidence="1">
    <location>
        <begin position="122"/>
        <end position="145"/>
    </location>
</feature>